<sequence>MDTKFIEELREISRNDKRRSEFLIKGMKETLQERKEKNFIERWIWRQKNKKRIEQKFKS</sequence>
<keyword evidence="2" id="KW-1185">Reference proteome</keyword>
<organism evidence="1 2">
    <name type="scientific">Paenibacillus terrae</name>
    <dbReference type="NCBI Taxonomy" id="159743"/>
    <lineage>
        <taxon>Bacteria</taxon>
        <taxon>Bacillati</taxon>
        <taxon>Bacillota</taxon>
        <taxon>Bacilli</taxon>
        <taxon>Bacillales</taxon>
        <taxon>Paenibacillaceae</taxon>
        <taxon>Paenibacillus</taxon>
    </lineage>
</organism>
<proteinExistence type="predicted"/>
<dbReference type="PATRIC" id="fig|159743.3.peg.4743"/>
<gene>
    <name evidence="1" type="ORF">QD47_21340</name>
</gene>
<dbReference type="RefSeq" id="WP_044648017.1">
    <property type="nucleotide sequence ID" value="NZ_JTHP01000051.1"/>
</dbReference>
<reference evidence="1 2" key="1">
    <citation type="submission" date="2014-11" db="EMBL/GenBank/DDBJ databases">
        <title>Draft Genome Sequences of Paenibacillus polymyxa NRRL B-30509 and Paenibacillus terrae NRRL B-30644, Strains from a Poultry Environment that Produce Tridecaptin A and Paenicidins.</title>
        <authorList>
            <person name="van Belkum M.J."/>
            <person name="Lohans C.T."/>
            <person name="Vederas J.C."/>
        </authorList>
    </citation>
    <scope>NUCLEOTIDE SEQUENCE [LARGE SCALE GENOMIC DNA]</scope>
    <source>
        <strain evidence="1 2">NRRL B-30644</strain>
    </source>
</reference>
<evidence type="ECO:0000313" key="2">
    <source>
        <dbReference type="Proteomes" id="UP000032534"/>
    </source>
</evidence>
<evidence type="ECO:0000313" key="1">
    <source>
        <dbReference type="EMBL" id="KJD43711.1"/>
    </source>
</evidence>
<comment type="caution">
    <text evidence="1">The sequence shown here is derived from an EMBL/GenBank/DDBJ whole genome shotgun (WGS) entry which is preliminary data.</text>
</comment>
<dbReference type="Proteomes" id="UP000032534">
    <property type="component" value="Unassembled WGS sequence"/>
</dbReference>
<accession>A0A0D7WWY8</accession>
<protein>
    <submittedName>
        <fullName evidence="1">Uncharacterized protein</fullName>
    </submittedName>
</protein>
<dbReference type="EMBL" id="JTHP01000051">
    <property type="protein sequence ID" value="KJD43711.1"/>
    <property type="molecule type" value="Genomic_DNA"/>
</dbReference>
<dbReference type="AlphaFoldDB" id="A0A0D7WWY8"/>
<name>A0A0D7WWY8_9BACL</name>
<dbReference type="OrthoDB" id="2663130at2"/>